<evidence type="ECO:0000313" key="4">
    <source>
        <dbReference type="Proteomes" id="UP001055868"/>
    </source>
</evidence>
<gene>
    <name evidence="3" type="ORF">M4486_13780</name>
</gene>
<evidence type="ECO:0000256" key="2">
    <source>
        <dbReference type="SAM" id="Phobius"/>
    </source>
</evidence>
<keyword evidence="2" id="KW-1133">Transmembrane helix</keyword>
<sequence>MTRRLIGAIASLLAMMAGLWLVLSPFALGFQKKDADWTDATLTDVWTGLPLALVGLIGVIVFAAALSKHMVQAGFVTPRPAPQQAQYGQQDPAQQYGQQQYGQQQYGQQSFPQQGYAQQGAPAAPASERSREMDAMLEPLIAALARDIEREEHTASAAAETPHHREYGRAAVGTDTGAQAAVPAER</sequence>
<organism evidence="3 4">
    <name type="scientific">Brachybacterium kimchii</name>
    <dbReference type="NCBI Taxonomy" id="2942909"/>
    <lineage>
        <taxon>Bacteria</taxon>
        <taxon>Bacillati</taxon>
        <taxon>Actinomycetota</taxon>
        <taxon>Actinomycetes</taxon>
        <taxon>Micrococcales</taxon>
        <taxon>Dermabacteraceae</taxon>
        <taxon>Brachybacterium</taxon>
    </lineage>
</organism>
<protein>
    <submittedName>
        <fullName evidence="3">Uncharacterized protein</fullName>
    </submittedName>
</protein>
<proteinExistence type="predicted"/>
<name>A0ABY4N2C9_9MICO</name>
<dbReference type="RefSeq" id="WP_249477817.1">
    <property type="nucleotide sequence ID" value="NZ_CP097218.1"/>
</dbReference>
<feature type="transmembrane region" description="Helical" evidence="2">
    <location>
        <begin position="45"/>
        <end position="66"/>
    </location>
</feature>
<evidence type="ECO:0000313" key="3">
    <source>
        <dbReference type="EMBL" id="UQN28692.1"/>
    </source>
</evidence>
<dbReference type="Proteomes" id="UP001055868">
    <property type="component" value="Chromosome"/>
</dbReference>
<feature type="compositionally biased region" description="Low complexity" evidence="1">
    <location>
        <begin position="82"/>
        <end position="126"/>
    </location>
</feature>
<feature type="region of interest" description="Disordered" evidence="1">
    <location>
        <begin position="80"/>
        <end position="131"/>
    </location>
</feature>
<keyword evidence="2" id="KW-0812">Transmembrane</keyword>
<keyword evidence="4" id="KW-1185">Reference proteome</keyword>
<reference evidence="3" key="1">
    <citation type="submission" date="2022-05" db="EMBL/GenBank/DDBJ databases">
        <title>Genomic analysis of Brachybacterium sp. CBA3104.</title>
        <authorList>
            <person name="Roh S.W."/>
            <person name="Kim Y.B."/>
            <person name="Kim Y."/>
        </authorList>
    </citation>
    <scope>NUCLEOTIDE SEQUENCE</scope>
    <source>
        <strain evidence="3">CBA3104</strain>
    </source>
</reference>
<accession>A0ABY4N2C9</accession>
<evidence type="ECO:0000256" key="1">
    <source>
        <dbReference type="SAM" id="MobiDB-lite"/>
    </source>
</evidence>
<feature type="region of interest" description="Disordered" evidence="1">
    <location>
        <begin position="147"/>
        <end position="186"/>
    </location>
</feature>
<keyword evidence="2" id="KW-0472">Membrane</keyword>
<dbReference type="EMBL" id="CP097218">
    <property type="protein sequence ID" value="UQN28692.1"/>
    <property type="molecule type" value="Genomic_DNA"/>
</dbReference>